<name>A0AAN8PK66_POLSC</name>
<protein>
    <recommendedName>
        <fullName evidence="2 10">Exportin-T</fullName>
    </recommendedName>
    <alternativeName>
        <fullName evidence="8 10">Exportin(tRNA)</fullName>
    </alternativeName>
    <alternativeName>
        <fullName evidence="9 10">tRNA exportin</fullName>
    </alternativeName>
</protein>
<dbReference type="GO" id="GO:0016363">
    <property type="term" value="C:nuclear matrix"/>
    <property type="evidence" value="ECO:0007669"/>
    <property type="project" value="TreeGrafter"/>
</dbReference>
<dbReference type="InterPro" id="IPR011989">
    <property type="entry name" value="ARM-like"/>
</dbReference>
<dbReference type="AlphaFoldDB" id="A0AAN8PK66"/>
<dbReference type="InterPro" id="IPR013598">
    <property type="entry name" value="Exportin-1/Importin-b-like"/>
</dbReference>
<evidence type="ECO:0000256" key="5">
    <source>
        <dbReference type="ARBA" id="ARBA00022555"/>
    </source>
</evidence>
<evidence type="ECO:0000256" key="8">
    <source>
        <dbReference type="ARBA" id="ARBA00029784"/>
    </source>
</evidence>
<keyword evidence="3 10" id="KW-0813">Transport</keyword>
<keyword evidence="6 10" id="KW-0694">RNA-binding</keyword>
<dbReference type="PANTHER" id="PTHR15952:SF11">
    <property type="entry name" value="EXPORTIN-T"/>
    <property type="match status" value="1"/>
</dbReference>
<feature type="domain" description="Exportin-1/Importin-beta-like" evidence="11">
    <location>
        <begin position="127"/>
        <end position="282"/>
    </location>
</feature>
<dbReference type="EMBL" id="JAWJWE010000005">
    <property type="protein sequence ID" value="KAK6634698.1"/>
    <property type="molecule type" value="Genomic_DNA"/>
</dbReference>
<dbReference type="GO" id="GO:0000049">
    <property type="term" value="F:tRNA binding"/>
    <property type="evidence" value="ECO:0007669"/>
    <property type="project" value="UniProtKB-UniRule"/>
</dbReference>
<reference evidence="13 14" key="1">
    <citation type="submission" date="2023-10" db="EMBL/GenBank/DDBJ databases">
        <title>Genomes of two closely related lineages of the louse Polyplax serrata with different host specificities.</title>
        <authorList>
            <person name="Martinu J."/>
            <person name="Tarabai H."/>
            <person name="Stefka J."/>
            <person name="Hypsa V."/>
        </authorList>
    </citation>
    <scope>NUCLEOTIDE SEQUENCE [LARGE SCALE GENOMIC DNA]</scope>
    <source>
        <strain evidence="13">HR10_N</strain>
    </source>
</reference>
<dbReference type="SUPFAM" id="SSF48371">
    <property type="entry name" value="ARM repeat"/>
    <property type="match status" value="1"/>
</dbReference>
<keyword evidence="4 10" id="KW-0963">Cytoplasm</keyword>
<dbReference type="Gene3D" id="1.25.10.10">
    <property type="entry name" value="Leucine-rich Repeat Variant"/>
    <property type="match status" value="1"/>
</dbReference>
<sequence>MDSEMDEGIPQLVIMAQQNVMPSSEDFQKVSVLYSSGNPNDRELANQLVHYLRGHPRSYQIAVQMYTSYLDTKQPEMFEWTKFVCLQIINDHIETSYSQIQLVELSCIKNLMNSWLRNEVNNPSSTLIKHKMAVLFLTFFLNEYPLNWPTFFEDLLQTCNHGRETVDNFLRVLIYISDEIAERDTPLKDEVHKRNTNLKDAMREGNILQQIFKKIEEILVCCCPIGGSGICLDVEITKSALVVIEKYVSWIDIDLVANDEMFRNIINILNYKEVKHQAIDCIHEIIYKGMLPPNKFHTIQVISKALLFNDRYCSGPLQCTDEDVEYESHVGRLLNATGLELIKIISNVTIPEGTLIESNTFGVIVVACLICRIAPDTSIEGQCVLTILNKCVEIMINFLACEFDDVSITVLEFTKTYLHALKARSNKVYSGVSVYTDVELYFVKTLLEVVVLRMRYTEDYNFINDGELEADFQEYRKGLNIIFENIVVFNKSLVMDLVEQYVARTLVPWSAGKTIPFNEIEVACHLFYLLGESLPIEKGYNHFTSPSVGAKMTDVMNSILKADLSNHPHYIVCLYFFEIVCRFDKYFKMQSDPKVLWNVVVAFLTERGMRHSNARVRSRLAFLFSRFVRTLKDEVRVCSREILSLMEPLLLRPDNMFHNPYLSHDDQLYVYETVCFLVLNLPESTTEVNEKANHFKSLLAPLKHHIEMCRTACLSEQDAAKRSVFLEEISHHIAIAGRCSKAFTCRKSMQEEGVVDIFLELMMLFISLVEDVSQDRAVIDAAVKQYLHRMVICLEQDMLPSTPRIFMAFTKVPNPVVINDFLALLTQMVNRFKINLYDCLMTFHGSLFTAIDKALDERFIIDNCQNDESILRDRLTLRRSYYQLVLAMFNSNLGEVFLVDDVFKFFVKDLLHVLNNETDPLLQKNAFHLIRKTMETWNNANYHEIVFKTFVPPFFKCLSTGLLFDSTESNISSAGDEAVRLIMSLHKQNANILEQKLRTELLLGRPVIDVENFIHLFQTNTKNDLKIFRQYLEVFYKSSRNLNHHGVRTV</sequence>
<dbReference type="InterPro" id="IPR016024">
    <property type="entry name" value="ARM-type_fold"/>
</dbReference>
<evidence type="ECO:0000259" key="12">
    <source>
        <dbReference type="Pfam" id="PF19282"/>
    </source>
</evidence>
<dbReference type="InterPro" id="IPR040017">
    <property type="entry name" value="XPOT"/>
</dbReference>
<evidence type="ECO:0000313" key="14">
    <source>
        <dbReference type="Proteomes" id="UP001372834"/>
    </source>
</evidence>
<dbReference type="GO" id="GO:0005737">
    <property type="term" value="C:cytoplasm"/>
    <property type="evidence" value="ECO:0007669"/>
    <property type="project" value="UniProtKB-SubCell"/>
</dbReference>
<feature type="domain" description="Exportin-T C-terminal" evidence="12">
    <location>
        <begin position="386"/>
        <end position="1037"/>
    </location>
</feature>
<dbReference type="Pfam" id="PF08389">
    <property type="entry name" value="Xpo1"/>
    <property type="match status" value="1"/>
</dbReference>
<dbReference type="GO" id="GO:0031267">
    <property type="term" value="F:small GTPase binding"/>
    <property type="evidence" value="ECO:0007669"/>
    <property type="project" value="InterPro"/>
</dbReference>
<evidence type="ECO:0000256" key="6">
    <source>
        <dbReference type="ARBA" id="ARBA00022884"/>
    </source>
</evidence>
<evidence type="ECO:0000313" key="13">
    <source>
        <dbReference type="EMBL" id="KAK6634698.1"/>
    </source>
</evidence>
<evidence type="ECO:0000256" key="9">
    <source>
        <dbReference type="ARBA" id="ARBA00032199"/>
    </source>
</evidence>
<evidence type="ECO:0000259" key="11">
    <source>
        <dbReference type="Pfam" id="PF08389"/>
    </source>
</evidence>
<keyword evidence="7 10" id="KW-0539">Nucleus</keyword>
<comment type="caution">
    <text evidence="13">The sequence shown here is derived from an EMBL/GenBank/DDBJ whole genome shotgun (WGS) entry which is preliminary data.</text>
</comment>
<dbReference type="GO" id="GO:0005643">
    <property type="term" value="C:nuclear pore"/>
    <property type="evidence" value="ECO:0007669"/>
    <property type="project" value="TreeGrafter"/>
</dbReference>
<evidence type="ECO:0000256" key="1">
    <source>
        <dbReference type="ARBA" id="ARBA00004496"/>
    </source>
</evidence>
<dbReference type="InterPro" id="IPR045546">
    <property type="entry name" value="Exportin-T_C"/>
</dbReference>
<accession>A0AAN8PK66</accession>
<keyword evidence="5 10" id="KW-0820">tRNA-binding</keyword>
<evidence type="ECO:0000256" key="4">
    <source>
        <dbReference type="ARBA" id="ARBA00022490"/>
    </source>
</evidence>
<organism evidence="13 14">
    <name type="scientific">Polyplax serrata</name>
    <name type="common">Common mouse louse</name>
    <dbReference type="NCBI Taxonomy" id="468196"/>
    <lineage>
        <taxon>Eukaryota</taxon>
        <taxon>Metazoa</taxon>
        <taxon>Ecdysozoa</taxon>
        <taxon>Arthropoda</taxon>
        <taxon>Hexapoda</taxon>
        <taxon>Insecta</taxon>
        <taxon>Pterygota</taxon>
        <taxon>Neoptera</taxon>
        <taxon>Paraneoptera</taxon>
        <taxon>Psocodea</taxon>
        <taxon>Troctomorpha</taxon>
        <taxon>Phthiraptera</taxon>
        <taxon>Anoplura</taxon>
        <taxon>Polyplacidae</taxon>
        <taxon>Polyplax</taxon>
    </lineage>
</organism>
<comment type="subcellular location">
    <subcellularLocation>
        <location evidence="1 10">Cytoplasm</location>
    </subcellularLocation>
    <subcellularLocation>
        <location evidence="10">Nucleus</location>
    </subcellularLocation>
    <text evidence="10">Shuttles between the nucleus and the cytoplasm.</text>
</comment>
<evidence type="ECO:0000256" key="3">
    <source>
        <dbReference type="ARBA" id="ARBA00022448"/>
    </source>
</evidence>
<evidence type="ECO:0000256" key="2">
    <source>
        <dbReference type="ARBA" id="ARBA00018928"/>
    </source>
</evidence>
<evidence type="ECO:0000256" key="10">
    <source>
        <dbReference type="RuleBase" id="RU366037"/>
    </source>
</evidence>
<dbReference type="GO" id="GO:0071528">
    <property type="term" value="P:tRNA re-export from nucleus"/>
    <property type="evidence" value="ECO:0007669"/>
    <property type="project" value="UniProtKB-UniRule"/>
</dbReference>
<dbReference type="Proteomes" id="UP001372834">
    <property type="component" value="Unassembled WGS sequence"/>
</dbReference>
<evidence type="ECO:0000256" key="7">
    <source>
        <dbReference type="ARBA" id="ARBA00023242"/>
    </source>
</evidence>
<dbReference type="PANTHER" id="PTHR15952">
    <property type="entry name" value="EXPORTIN-T/LOS1"/>
    <property type="match status" value="1"/>
</dbReference>
<dbReference type="Pfam" id="PF19282">
    <property type="entry name" value="Exportin-T"/>
    <property type="match status" value="1"/>
</dbReference>
<comment type="similarity">
    <text evidence="10">Belongs to the exportin family.</text>
</comment>
<gene>
    <name evidence="13" type="ORF">RUM43_012100</name>
</gene>
<comment type="function">
    <text evidence="10">tRNA nucleus export receptor which facilitates tRNA translocation across the nuclear pore complex.</text>
</comment>
<proteinExistence type="inferred from homology"/>